<accession>V4CSR5</accession>
<dbReference type="KEGG" id="lgi:LOTGIDRAFT_152447"/>
<evidence type="ECO:0000256" key="2">
    <source>
        <dbReference type="SAM" id="Phobius"/>
    </source>
</evidence>
<protein>
    <recommendedName>
        <fullName evidence="3">Methyltransferase FkbM domain-containing protein</fullName>
    </recommendedName>
</protein>
<gene>
    <name evidence="4" type="ORF">LOTGIDRAFT_152447</name>
</gene>
<feature type="compositionally biased region" description="Basic residues" evidence="1">
    <location>
        <begin position="237"/>
        <end position="248"/>
    </location>
</feature>
<feature type="region of interest" description="Disordered" evidence="1">
    <location>
        <begin position="313"/>
        <end position="340"/>
    </location>
</feature>
<dbReference type="PANTHER" id="PTHR34203">
    <property type="entry name" value="METHYLTRANSFERASE, FKBM FAMILY PROTEIN"/>
    <property type="match status" value="1"/>
</dbReference>
<keyword evidence="2" id="KW-0812">Transmembrane</keyword>
<dbReference type="RefSeq" id="XP_009044135.1">
    <property type="nucleotide sequence ID" value="XM_009045887.1"/>
</dbReference>
<dbReference type="CDD" id="cd02440">
    <property type="entry name" value="AdoMet_MTases"/>
    <property type="match status" value="1"/>
</dbReference>
<name>V4CSR5_LOTGI</name>
<evidence type="ECO:0000313" key="4">
    <source>
        <dbReference type="EMBL" id="ESP05590.1"/>
    </source>
</evidence>
<dbReference type="OMA" id="THSTWEA"/>
<feature type="transmembrane region" description="Helical" evidence="2">
    <location>
        <begin position="12"/>
        <end position="29"/>
    </location>
</feature>
<dbReference type="CTD" id="20235677"/>
<feature type="domain" description="Methyltransferase FkbM" evidence="3">
    <location>
        <begin position="353"/>
        <end position="458"/>
    </location>
</feature>
<dbReference type="PANTHER" id="PTHR34203:SF15">
    <property type="entry name" value="SLL1173 PROTEIN"/>
    <property type="match status" value="1"/>
</dbReference>
<dbReference type="Proteomes" id="UP000030746">
    <property type="component" value="Unassembled WGS sequence"/>
</dbReference>
<feature type="region of interest" description="Disordered" evidence="1">
    <location>
        <begin position="237"/>
        <end position="268"/>
    </location>
</feature>
<proteinExistence type="predicted"/>
<dbReference type="InterPro" id="IPR052514">
    <property type="entry name" value="SAM-dependent_MTase"/>
</dbReference>
<evidence type="ECO:0000259" key="3">
    <source>
        <dbReference type="Pfam" id="PF05050"/>
    </source>
</evidence>
<dbReference type="InterPro" id="IPR006342">
    <property type="entry name" value="FkbM_mtfrase"/>
</dbReference>
<keyword evidence="2" id="KW-1133">Transmembrane helix</keyword>
<organism evidence="4 5">
    <name type="scientific">Lottia gigantea</name>
    <name type="common">Giant owl limpet</name>
    <dbReference type="NCBI Taxonomy" id="225164"/>
    <lineage>
        <taxon>Eukaryota</taxon>
        <taxon>Metazoa</taxon>
        <taxon>Spiralia</taxon>
        <taxon>Lophotrochozoa</taxon>
        <taxon>Mollusca</taxon>
        <taxon>Gastropoda</taxon>
        <taxon>Patellogastropoda</taxon>
        <taxon>Lottioidea</taxon>
        <taxon>Lottiidae</taxon>
        <taxon>Lottia</taxon>
    </lineage>
</organism>
<dbReference type="OrthoDB" id="411251at2759"/>
<sequence>MKSIFKCSPKRFVKFIIVCIAVIGLIIYFPRENKPNPNVYKVRPLDYVDPDVQLRRDPGLIILTPKPKTSFKPTKYTKLNSIRFNHTCKARLKVGGSDVAICVYGKKLDTMVSSHVIDHSTWEKKQLEIMGMILNQNKNMQVVDIGCNIGIYTLFASKMGRRVIAVDPLESNLQLLQKSIVLGQYQDKVTLVHNAISDHPEKVIIDLRLGNIGGTHVNRLPDPLKPHKRVKRYKRLVNKSRNKQKVKKSVLQPQKRSGNNKDPHKSFQFKIPNLQNGPQNQHMKPIAHKSHQGNKVALKITTKPNLPKILKPFNTNGHNKNNLLPGKPIGSKPTIKPINNHNFKNPAASLKIRKDNPQNINPKIAKKESKKSTLDNTSVLRQDRTLVQAVTMDDLVQLGSFRPTFLKMDIEGWEYLALRKASIFLREFDVRYIMMEWTNLRWSGNGKNLVAYLIKNGFLPYKNDDKDEFLDVQNSSAWPDNVLWRKR</sequence>
<reference evidence="4 5" key="1">
    <citation type="journal article" date="2013" name="Nature">
        <title>Insights into bilaterian evolution from three spiralian genomes.</title>
        <authorList>
            <person name="Simakov O."/>
            <person name="Marletaz F."/>
            <person name="Cho S.J."/>
            <person name="Edsinger-Gonzales E."/>
            <person name="Havlak P."/>
            <person name="Hellsten U."/>
            <person name="Kuo D.H."/>
            <person name="Larsson T."/>
            <person name="Lv J."/>
            <person name="Arendt D."/>
            <person name="Savage R."/>
            <person name="Osoegawa K."/>
            <person name="de Jong P."/>
            <person name="Grimwood J."/>
            <person name="Chapman J.A."/>
            <person name="Shapiro H."/>
            <person name="Aerts A."/>
            <person name="Otillar R.P."/>
            <person name="Terry A.Y."/>
            <person name="Boore J.L."/>
            <person name="Grigoriev I.V."/>
            <person name="Lindberg D.R."/>
            <person name="Seaver E.C."/>
            <person name="Weisblat D.A."/>
            <person name="Putnam N.H."/>
            <person name="Rokhsar D.S."/>
        </authorList>
    </citation>
    <scope>NUCLEOTIDE SEQUENCE [LARGE SCALE GENOMIC DNA]</scope>
</reference>
<dbReference type="EMBL" id="KB199650">
    <property type="protein sequence ID" value="ESP05590.1"/>
    <property type="molecule type" value="Genomic_DNA"/>
</dbReference>
<dbReference type="Gene3D" id="3.40.50.150">
    <property type="entry name" value="Vaccinia Virus protein VP39"/>
    <property type="match status" value="2"/>
</dbReference>
<dbReference type="SUPFAM" id="SSF53335">
    <property type="entry name" value="S-adenosyl-L-methionine-dependent methyltransferases"/>
    <property type="match status" value="2"/>
</dbReference>
<keyword evidence="2" id="KW-0472">Membrane</keyword>
<dbReference type="GeneID" id="20235677"/>
<dbReference type="Pfam" id="PF05050">
    <property type="entry name" value="Methyltransf_21"/>
    <property type="match status" value="1"/>
</dbReference>
<dbReference type="AlphaFoldDB" id="V4CSR5"/>
<dbReference type="HOGENOM" id="CLU_560529_0_0_1"/>
<dbReference type="InterPro" id="IPR029063">
    <property type="entry name" value="SAM-dependent_MTases_sf"/>
</dbReference>
<evidence type="ECO:0000256" key="1">
    <source>
        <dbReference type="SAM" id="MobiDB-lite"/>
    </source>
</evidence>
<evidence type="ECO:0000313" key="5">
    <source>
        <dbReference type="Proteomes" id="UP000030746"/>
    </source>
</evidence>
<keyword evidence="5" id="KW-1185">Reference proteome</keyword>
<feature type="compositionally biased region" description="Polar residues" evidence="1">
    <location>
        <begin position="313"/>
        <end position="322"/>
    </location>
</feature>